<keyword evidence="3" id="KW-0670">Pyruvate</keyword>
<dbReference type="EMBL" id="AAWS01000082">
    <property type="protein sequence ID" value="EAY24087.1"/>
    <property type="molecule type" value="Genomic_DNA"/>
</dbReference>
<proteinExistence type="predicted"/>
<dbReference type="Gene3D" id="3.30.1490.20">
    <property type="entry name" value="ATP-grasp fold, A domain"/>
    <property type="match status" value="1"/>
</dbReference>
<dbReference type="Gene3D" id="3.30.470.20">
    <property type="entry name" value="ATP-grasp fold, B domain"/>
    <property type="match status" value="1"/>
</dbReference>
<dbReference type="eggNOG" id="COG3848">
    <property type="taxonomic scope" value="Bacteria"/>
</dbReference>
<evidence type="ECO:0000313" key="4">
    <source>
        <dbReference type="Proteomes" id="UP000004095"/>
    </source>
</evidence>
<dbReference type="InterPro" id="IPR036637">
    <property type="entry name" value="Phosphohistidine_dom_sf"/>
</dbReference>
<dbReference type="Gene3D" id="3.50.30.10">
    <property type="entry name" value="Phosphohistidine domain"/>
    <property type="match status" value="1"/>
</dbReference>
<dbReference type="Proteomes" id="UP000004095">
    <property type="component" value="Unassembled WGS sequence"/>
</dbReference>
<reference evidence="3 4" key="1">
    <citation type="submission" date="2007-01" db="EMBL/GenBank/DDBJ databases">
        <authorList>
            <person name="Haygood M."/>
            <person name="Podell S."/>
            <person name="Anderson C."/>
            <person name="Hopkinson B."/>
            <person name="Roe K."/>
            <person name="Barbeau K."/>
            <person name="Gaasterland T."/>
            <person name="Ferriera S."/>
            <person name="Johnson J."/>
            <person name="Kravitz S."/>
            <person name="Beeson K."/>
            <person name="Sutton G."/>
            <person name="Rogers Y.-H."/>
            <person name="Friedman R."/>
            <person name="Frazier M."/>
            <person name="Venter J.C."/>
        </authorList>
    </citation>
    <scope>NUCLEOTIDE SEQUENCE [LARGE SCALE GENOMIC DNA]</scope>
    <source>
        <strain evidence="3 4">ATCC 23134</strain>
    </source>
</reference>
<dbReference type="SUPFAM" id="SSF52009">
    <property type="entry name" value="Phosphohistidine domain"/>
    <property type="match status" value="1"/>
</dbReference>
<dbReference type="OrthoDB" id="9765468at2"/>
<feature type="domain" description="PEP-utilising enzyme mobile" evidence="1">
    <location>
        <begin position="785"/>
        <end position="853"/>
    </location>
</feature>
<dbReference type="InterPro" id="IPR013815">
    <property type="entry name" value="ATP_grasp_subdomain_1"/>
</dbReference>
<dbReference type="InterPro" id="IPR008279">
    <property type="entry name" value="PEP-util_enz_mobile_dom"/>
</dbReference>
<dbReference type="AlphaFoldDB" id="A1ZZS6"/>
<dbReference type="RefSeq" id="WP_002705487.1">
    <property type="nucleotide sequence ID" value="NZ_AAWS01000082.1"/>
</dbReference>
<comment type="caution">
    <text evidence="3">The sequence shown here is derived from an EMBL/GenBank/DDBJ whole genome shotgun (WGS) entry which is preliminary data.</text>
</comment>
<dbReference type="PANTHER" id="PTHR43615">
    <property type="entry name" value="PHOSPHOENOLPYRUVATE SYNTHASE-RELATED"/>
    <property type="match status" value="1"/>
</dbReference>
<dbReference type="InterPro" id="IPR002192">
    <property type="entry name" value="PPDK_AMP/ATP-bd"/>
</dbReference>
<sequence>MIFIPSIEKTAPEGIGGKASNLLRLVKMGAQVPAWAVVPQVVLLDQLSGQTDKASIKAEFEQLVVPQEVLTALQAYFGDNYANKTYAVRSSAIDEDGSQFSFAGQFETFLHVSFDQLAEKIKAIWQSVVSDRVMTYREENNLPLQLGIGAIVQEMVAAEVAGVAFGMNPVSGDKESKVISAVYGLGEGLVSGELDADTFTLSPKGTDTQLAHKTHALLRKPAGSGIEKVPLDATKSDLATLQDTELKEIAALLDRLDEHLGTPQDIEFAYANNQLYLLQTRPITAAGSKPEGEYILWDNSNIIESYPGITTPLTFSFIIKMYEMVYRQFVGIMGVTDKEINRHEEVFANTLGLVRGRVYYNLLNWYKMLAMLPGYSINAENMERMMGVKERFELEDDFGMSKGRARWRMLTMGIKMIQKQFGLPRERRKFLSQLKSIMASYDAIDFDALTPAQIIAHYNKFESSLLMRWKAPLVNDFFAMIWFGMLEKQAIKYCPDQPNIHNDLLCGSQDIISVEPIHRSIAIAALVNQNKEAKALFMNKTPDEIWAEFCNGAFPAIKQKLEEYIQLFGNRCVGELKLETISYAQKPALFVKVIKSYVAQGITQKRSESNIEEELREAAEKKIFGALKGKGVKRWWFKYVLNKARDLVSNRENLRYERTKGFGMVRRMFSALGKKLHAAGHLQDPRDVFYLELAEIKSLEKTPFSESLKEHIVARKKEFAAYKTQKPPQERFFTYGHNFTDEYIYSLEKIEDAEQDLNGIGCCPGIVQAKVRVVMDPNETDSLNGDILVTSSTDPGWVTLFPTASAIIVERGSLLSHSAIVSREMGIPCIVSVTGLLRTLKSGDEVLMDGSTGKIKIIEQ</sequence>
<name>A1ZZS6_MICM2</name>
<keyword evidence="4" id="KW-1185">Reference proteome</keyword>
<dbReference type="GO" id="GO:0016301">
    <property type="term" value="F:kinase activity"/>
    <property type="evidence" value="ECO:0007669"/>
    <property type="project" value="InterPro"/>
</dbReference>
<feature type="domain" description="Pyruvate phosphate dikinase AMP/ATP-binding" evidence="2">
    <location>
        <begin position="50"/>
        <end position="290"/>
    </location>
</feature>
<evidence type="ECO:0000259" key="2">
    <source>
        <dbReference type="Pfam" id="PF01326"/>
    </source>
</evidence>
<organism evidence="3 4">
    <name type="scientific">Microscilla marina ATCC 23134</name>
    <dbReference type="NCBI Taxonomy" id="313606"/>
    <lineage>
        <taxon>Bacteria</taxon>
        <taxon>Pseudomonadati</taxon>
        <taxon>Bacteroidota</taxon>
        <taxon>Cytophagia</taxon>
        <taxon>Cytophagales</taxon>
        <taxon>Microscillaceae</taxon>
        <taxon>Microscilla</taxon>
    </lineage>
</organism>
<dbReference type="GO" id="GO:0005524">
    <property type="term" value="F:ATP binding"/>
    <property type="evidence" value="ECO:0007669"/>
    <property type="project" value="InterPro"/>
</dbReference>
<dbReference type="SUPFAM" id="SSF56059">
    <property type="entry name" value="Glutathione synthetase ATP-binding domain-like"/>
    <property type="match status" value="1"/>
</dbReference>
<accession>A1ZZS6</accession>
<gene>
    <name evidence="3" type="ORF">M23134_02463</name>
</gene>
<dbReference type="Pfam" id="PF00391">
    <property type="entry name" value="PEP-utilizers"/>
    <property type="match status" value="1"/>
</dbReference>
<dbReference type="Pfam" id="PF01326">
    <property type="entry name" value="PPDK_N"/>
    <property type="match status" value="1"/>
</dbReference>
<dbReference type="InterPro" id="IPR051549">
    <property type="entry name" value="PEP_Utilizing_Enz"/>
</dbReference>
<evidence type="ECO:0000313" key="3">
    <source>
        <dbReference type="EMBL" id="EAY24087.1"/>
    </source>
</evidence>
<protein>
    <submittedName>
        <fullName evidence="3">Phosphoenolpyruvate synthase</fullName>
    </submittedName>
</protein>
<evidence type="ECO:0000259" key="1">
    <source>
        <dbReference type="Pfam" id="PF00391"/>
    </source>
</evidence>
<dbReference type="PANTHER" id="PTHR43615:SF1">
    <property type="entry name" value="PPDK_N DOMAIN-CONTAINING PROTEIN"/>
    <property type="match status" value="1"/>
</dbReference>
<dbReference type="eggNOG" id="COG0574">
    <property type="taxonomic scope" value="Bacteria"/>
</dbReference>